<evidence type="ECO:0000256" key="1">
    <source>
        <dbReference type="ARBA" id="ARBA00004651"/>
    </source>
</evidence>
<dbReference type="GeneID" id="97990250"/>
<comment type="similarity">
    <text evidence="7">Belongs to the binding-protein-dependent transport system permease family.</text>
</comment>
<evidence type="ECO:0000256" key="4">
    <source>
        <dbReference type="ARBA" id="ARBA00022692"/>
    </source>
</evidence>
<evidence type="ECO:0000256" key="5">
    <source>
        <dbReference type="ARBA" id="ARBA00022989"/>
    </source>
</evidence>
<keyword evidence="11" id="KW-1185">Reference proteome</keyword>
<feature type="transmembrane region" description="Helical" evidence="7">
    <location>
        <begin position="12"/>
        <end position="33"/>
    </location>
</feature>
<evidence type="ECO:0000313" key="12">
    <source>
        <dbReference type="Proteomes" id="UP000261166"/>
    </source>
</evidence>
<accession>A0A3E3IUC0</accession>
<reference evidence="10 12" key="1">
    <citation type="submission" date="2018-08" db="EMBL/GenBank/DDBJ databases">
        <title>A genome reference for cultivated species of the human gut microbiota.</title>
        <authorList>
            <person name="Zou Y."/>
            <person name="Xue W."/>
            <person name="Luo G."/>
        </authorList>
    </citation>
    <scope>NUCLEOTIDE SEQUENCE [LARGE SCALE GENOMIC DNA]</scope>
    <source>
        <strain evidence="10 12">AF26-4BH</strain>
        <strain evidence="9">TF05-5AC</strain>
    </source>
</reference>
<gene>
    <name evidence="10" type="ORF">DWY69_16490</name>
    <name evidence="9" type="ORF">DXC51_26180</name>
</gene>
<dbReference type="Proteomes" id="UP000260812">
    <property type="component" value="Unassembled WGS sequence"/>
</dbReference>
<dbReference type="GO" id="GO:0005886">
    <property type="term" value="C:plasma membrane"/>
    <property type="evidence" value="ECO:0007669"/>
    <property type="project" value="UniProtKB-SubCell"/>
</dbReference>
<organism evidence="10 12">
    <name type="scientific">Eisenbergiella massiliensis</name>
    <dbReference type="NCBI Taxonomy" id="1720294"/>
    <lineage>
        <taxon>Bacteria</taxon>
        <taxon>Bacillati</taxon>
        <taxon>Bacillota</taxon>
        <taxon>Clostridia</taxon>
        <taxon>Lachnospirales</taxon>
        <taxon>Lachnospiraceae</taxon>
        <taxon>Eisenbergiella</taxon>
    </lineage>
</organism>
<comment type="subcellular location">
    <subcellularLocation>
        <location evidence="1 7">Cell membrane</location>
        <topology evidence="1 7">Multi-pass membrane protein</topology>
    </subcellularLocation>
</comment>
<comment type="caution">
    <text evidence="10">The sequence shown here is derived from an EMBL/GenBank/DDBJ whole genome shotgun (WGS) entry which is preliminary data.</text>
</comment>
<keyword evidence="5 7" id="KW-1133">Transmembrane helix</keyword>
<evidence type="ECO:0000256" key="6">
    <source>
        <dbReference type="ARBA" id="ARBA00023136"/>
    </source>
</evidence>
<evidence type="ECO:0000256" key="2">
    <source>
        <dbReference type="ARBA" id="ARBA00022448"/>
    </source>
</evidence>
<feature type="transmembrane region" description="Helical" evidence="7">
    <location>
        <begin position="83"/>
        <end position="101"/>
    </location>
</feature>
<evidence type="ECO:0000313" key="10">
    <source>
        <dbReference type="EMBL" id="RGE70531.1"/>
    </source>
</evidence>
<dbReference type="PANTHER" id="PTHR43744">
    <property type="entry name" value="ABC TRANSPORTER PERMEASE PROTEIN MG189-RELATED-RELATED"/>
    <property type="match status" value="1"/>
</dbReference>
<dbReference type="CDD" id="cd06261">
    <property type="entry name" value="TM_PBP2"/>
    <property type="match status" value="1"/>
</dbReference>
<protein>
    <submittedName>
        <fullName evidence="10">Carbohydrate ABC transporter permease</fullName>
    </submittedName>
</protein>
<dbReference type="OrthoDB" id="157184at2"/>
<dbReference type="SUPFAM" id="SSF161098">
    <property type="entry name" value="MetI-like"/>
    <property type="match status" value="1"/>
</dbReference>
<evidence type="ECO:0000259" key="8">
    <source>
        <dbReference type="PROSITE" id="PS50928"/>
    </source>
</evidence>
<name>A0A3E3IUC0_9FIRM</name>
<dbReference type="EMBL" id="QVLU01000015">
    <property type="protein sequence ID" value="RGE70531.1"/>
    <property type="molecule type" value="Genomic_DNA"/>
</dbReference>
<keyword evidence="4 7" id="KW-0812">Transmembrane</keyword>
<feature type="domain" description="ABC transmembrane type-1" evidence="8">
    <location>
        <begin position="72"/>
        <end position="281"/>
    </location>
</feature>
<evidence type="ECO:0000256" key="3">
    <source>
        <dbReference type="ARBA" id="ARBA00022475"/>
    </source>
</evidence>
<dbReference type="Proteomes" id="UP000261166">
    <property type="component" value="Unassembled WGS sequence"/>
</dbReference>
<dbReference type="AlphaFoldDB" id="A0A3E3IUC0"/>
<keyword evidence="6 7" id="KW-0472">Membrane</keyword>
<sequence length="297" mass="33414">MKKIKVSPARKLFNICNVVVITLIMLICLVPILNVLAQSFSSSHAIVQNKVRLFPVEFTTSAYSYVMKNKDFWQAALVSAERVLLGVPINMLLTVLAAYPLSKSDRVFKARKYYSAYFVFLMIFNGGLIPTYYVISKLGLIDTIWALVLPCGVPIFNVILMMNFFRGIPESLEESAMLEGAGQWTIMSKIYLPLSKPSIATVTLFSLINHWNSWFDGLIYSNFTDNYPLQSYLQTMVVDMRSIIQSGNMEDIVNALSVNDKNLKAAQIFISIIPLMVIYPFCQKYFTAGLTLGSVKG</sequence>
<keyword evidence="3" id="KW-1003">Cell membrane</keyword>
<dbReference type="PANTHER" id="PTHR43744:SF9">
    <property type="entry name" value="POLYGALACTURONAN_RHAMNOGALACTURONAN TRANSPORT SYSTEM PERMEASE PROTEIN YTCP"/>
    <property type="match status" value="1"/>
</dbReference>
<dbReference type="InterPro" id="IPR035906">
    <property type="entry name" value="MetI-like_sf"/>
</dbReference>
<feature type="transmembrane region" description="Helical" evidence="7">
    <location>
        <begin position="113"/>
        <end position="132"/>
    </location>
</feature>
<dbReference type="GO" id="GO:0055085">
    <property type="term" value="P:transmembrane transport"/>
    <property type="evidence" value="ECO:0007669"/>
    <property type="project" value="InterPro"/>
</dbReference>
<proteinExistence type="inferred from homology"/>
<dbReference type="PROSITE" id="PS50928">
    <property type="entry name" value="ABC_TM1"/>
    <property type="match status" value="1"/>
</dbReference>
<dbReference type="Pfam" id="PF00528">
    <property type="entry name" value="BPD_transp_1"/>
    <property type="match status" value="1"/>
</dbReference>
<dbReference type="EMBL" id="QVLV01000031">
    <property type="protein sequence ID" value="RGE56036.1"/>
    <property type="molecule type" value="Genomic_DNA"/>
</dbReference>
<evidence type="ECO:0000256" key="7">
    <source>
        <dbReference type="RuleBase" id="RU363032"/>
    </source>
</evidence>
<evidence type="ECO:0000313" key="9">
    <source>
        <dbReference type="EMBL" id="RGE56036.1"/>
    </source>
</evidence>
<keyword evidence="2 7" id="KW-0813">Transport</keyword>
<feature type="transmembrane region" description="Helical" evidence="7">
    <location>
        <begin position="144"/>
        <end position="165"/>
    </location>
</feature>
<dbReference type="RefSeq" id="WP_021633827.1">
    <property type="nucleotide sequence ID" value="NZ_JBKUNB010000047.1"/>
</dbReference>
<evidence type="ECO:0000313" key="11">
    <source>
        <dbReference type="Proteomes" id="UP000260812"/>
    </source>
</evidence>
<dbReference type="Gene3D" id="1.10.3720.10">
    <property type="entry name" value="MetI-like"/>
    <property type="match status" value="1"/>
</dbReference>
<dbReference type="InterPro" id="IPR000515">
    <property type="entry name" value="MetI-like"/>
</dbReference>